<keyword evidence="2" id="KW-0812">Transmembrane</keyword>
<keyword evidence="2" id="KW-0472">Membrane</keyword>
<feature type="region of interest" description="Disordered" evidence="1">
    <location>
        <begin position="791"/>
        <end position="816"/>
    </location>
</feature>
<dbReference type="SUPFAM" id="SSF54001">
    <property type="entry name" value="Cysteine proteinases"/>
    <property type="match status" value="1"/>
</dbReference>
<reference key="2">
    <citation type="submission" date="2011-02" db="EMBL/GenBank/DDBJ databases">
        <title>Genome sequence of Microbacterium testaceum StLB037.</title>
        <authorList>
            <person name="Morohoshi T."/>
            <person name="Wang W.Z."/>
            <person name="Someya N."/>
            <person name="Ikeda T."/>
        </authorList>
    </citation>
    <scope>NUCLEOTIDE SEQUENCE</scope>
    <source>
        <strain>StLB037</strain>
    </source>
</reference>
<feature type="transmembrane region" description="Helical" evidence="2">
    <location>
        <begin position="229"/>
        <end position="250"/>
    </location>
</feature>
<feature type="compositionally biased region" description="Polar residues" evidence="1">
    <location>
        <begin position="593"/>
        <end position="602"/>
    </location>
</feature>
<feature type="transmembrane region" description="Helical" evidence="2">
    <location>
        <begin position="25"/>
        <end position="46"/>
    </location>
</feature>
<evidence type="ECO:0000256" key="2">
    <source>
        <dbReference type="SAM" id="Phobius"/>
    </source>
</evidence>
<dbReference type="STRING" id="979556.MTES_0963"/>
<name>E8NF73_MICTS</name>
<feature type="region of interest" description="Disordered" evidence="1">
    <location>
        <begin position="591"/>
        <end position="637"/>
    </location>
</feature>
<evidence type="ECO:0000256" key="1">
    <source>
        <dbReference type="SAM" id="MobiDB-lite"/>
    </source>
</evidence>
<feature type="transmembrane region" description="Helical" evidence="2">
    <location>
        <begin position="140"/>
        <end position="159"/>
    </location>
</feature>
<keyword evidence="2" id="KW-1133">Transmembrane helix</keyword>
<dbReference type="eggNOG" id="COG1305">
    <property type="taxonomic scope" value="Bacteria"/>
</dbReference>
<accession>E8NF73</accession>
<protein>
    <submittedName>
        <fullName evidence="4">Transglutaminase-like enzyme, putative cysteine protease</fullName>
    </submittedName>
</protein>
<dbReference type="InterPro" id="IPR002931">
    <property type="entry name" value="Transglutaminase-like"/>
</dbReference>
<dbReference type="HOGENOM" id="CLU_012121_2_0_11"/>
<evidence type="ECO:0000313" key="4">
    <source>
        <dbReference type="EMBL" id="BAJ73927.1"/>
    </source>
</evidence>
<evidence type="ECO:0000313" key="5">
    <source>
        <dbReference type="Proteomes" id="UP000008975"/>
    </source>
</evidence>
<dbReference type="InterPro" id="IPR038765">
    <property type="entry name" value="Papain-like_cys_pep_sf"/>
</dbReference>
<proteinExistence type="predicted"/>
<dbReference type="GO" id="GO:0008233">
    <property type="term" value="F:peptidase activity"/>
    <property type="evidence" value="ECO:0007669"/>
    <property type="project" value="UniProtKB-KW"/>
</dbReference>
<keyword evidence="4" id="KW-0378">Hydrolase</keyword>
<dbReference type="GO" id="GO:0006508">
    <property type="term" value="P:proteolysis"/>
    <property type="evidence" value="ECO:0007669"/>
    <property type="project" value="UniProtKB-KW"/>
</dbReference>
<dbReference type="Gene3D" id="3.10.620.30">
    <property type="match status" value="1"/>
</dbReference>
<feature type="compositionally biased region" description="Basic and acidic residues" evidence="1">
    <location>
        <begin position="603"/>
        <end position="618"/>
    </location>
</feature>
<feature type="transmembrane region" description="Helical" evidence="2">
    <location>
        <begin position="179"/>
        <end position="197"/>
    </location>
</feature>
<dbReference type="Pfam" id="PF01841">
    <property type="entry name" value="Transglut_core"/>
    <property type="match status" value="1"/>
</dbReference>
<feature type="transmembrane region" description="Helical" evidence="2">
    <location>
        <begin position="648"/>
        <end position="676"/>
    </location>
</feature>
<dbReference type="EMBL" id="AP012052">
    <property type="protein sequence ID" value="BAJ73927.1"/>
    <property type="molecule type" value="Genomic_DNA"/>
</dbReference>
<dbReference type="Proteomes" id="UP000008975">
    <property type="component" value="Chromosome"/>
</dbReference>
<feature type="transmembrane region" description="Helical" evidence="2">
    <location>
        <begin position="114"/>
        <end position="133"/>
    </location>
</feature>
<keyword evidence="4" id="KW-0645">Protease</keyword>
<dbReference type="KEGG" id="mts:MTES_0963"/>
<evidence type="ECO:0000259" key="3">
    <source>
        <dbReference type="Pfam" id="PF01841"/>
    </source>
</evidence>
<dbReference type="AlphaFoldDB" id="E8NF73"/>
<reference evidence="4 5" key="1">
    <citation type="journal article" date="2011" name="J. Bacteriol.">
        <title>Genome sequence of Microbacterium testaceum StLB037, an N-acylhomoserine lactone-degrading bacterium isolated from potato leaves.</title>
        <authorList>
            <person name="Morohoshi T."/>
            <person name="Wang W.-Z."/>
            <person name="Someya N."/>
            <person name="Ikeda T."/>
        </authorList>
    </citation>
    <scope>NUCLEOTIDE SEQUENCE [LARGE SCALE GENOMIC DNA]</scope>
    <source>
        <strain evidence="4 5">StLB037</strain>
    </source>
</reference>
<feature type="compositionally biased region" description="Basic residues" evidence="1">
    <location>
        <begin position="807"/>
        <end position="816"/>
    </location>
</feature>
<gene>
    <name evidence="4" type="ordered locus">MTES_0963</name>
</gene>
<sequence>MVAGALYTAVTVVLAAVAAWPIYASWSFVVLVAVSTVTAALVVALVTWRRWGGWIIAAATVLAFLVLAVPLAVPSRLGGPLEILRGIGEASAGVLVAWKDLVTVDLPVGAYRNLLVPALVVFLVGTVITLSLAQRADRRSAGAVVSGLLMAGFGLFFGRTSPSAPLVWGPVSIPAPVETAVGLAAPLSAVLWLAWRARDERIRSLRRTHALAAVAPTVRRSRTDRRRTLAGAGMILVAALATVAVVPWAAADADRRVLRSAAGPERQIAEAVSPLSEYRAMFSDSRVDDVLFRVSGDGALPDRIRVATLDSYDGEIFRSSGTGEGRYVRVPSRLPAADGRAVDAEIEIGDLGGIWMPTAGSLVQAAFAGDRQNQLADRFYYSAEAEAGVQIADGGLVPGDRYRLTATEPTAPDLATLSAPGAPGGVSGGENLRRWVDEHKRGDDGAALAALVQMLRERGYLSHGLAPAAGAAAPKWAADLAGYQVQPSASGHSVARIETMFQRLLDREDDPRAAASGNYVAAVGDDEQFAVAVALVAHQLGFPARVVVGARLTSADPDLPTCEAGACRADDLSAWTEVQGSDGRWVPIDVTPQHEQSPSLEVTEQRDPENVTEVRPDTVDDVVPPAPVQEDNTLNDENRAPDGLDLAWLWPILRVAGFSLLVVLVLFGPFLAIVIAKAVRRRGRRRDPDPRAAIAGGWEEYVDAGVDSGRDLPRSPTRRELAAALGTESGVRLADEADRAVFSSRTVTADEAAAFWRIVDTERRSLTRQRGGWRRLLAAVSLRSFLRFLAPRPTRRRPPHRDERGKRPARRRRDTT</sequence>
<feature type="domain" description="Transglutaminase-like" evidence="3">
    <location>
        <begin position="513"/>
        <end position="589"/>
    </location>
</feature>
<feature type="transmembrane region" description="Helical" evidence="2">
    <location>
        <begin position="53"/>
        <end position="73"/>
    </location>
</feature>
<organism evidence="4 5">
    <name type="scientific">Microbacterium testaceum (strain StLB037)</name>
    <dbReference type="NCBI Taxonomy" id="979556"/>
    <lineage>
        <taxon>Bacteria</taxon>
        <taxon>Bacillati</taxon>
        <taxon>Actinomycetota</taxon>
        <taxon>Actinomycetes</taxon>
        <taxon>Micrococcales</taxon>
        <taxon>Microbacteriaceae</taxon>
        <taxon>Microbacterium</taxon>
    </lineage>
</organism>